<protein>
    <submittedName>
        <fullName evidence="2">Uncharacterized protein</fullName>
    </submittedName>
</protein>
<evidence type="ECO:0000313" key="3">
    <source>
        <dbReference type="Proteomes" id="UP000077202"/>
    </source>
</evidence>
<feature type="compositionally biased region" description="Basic and acidic residues" evidence="1">
    <location>
        <begin position="141"/>
        <end position="153"/>
    </location>
</feature>
<organism evidence="2 3">
    <name type="scientific">Marchantia polymorpha subsp. ruderalis</name>
    <dbReference type="NCBI Taxonomy" id="1480154"/>
    <lineage>
        <taxon>Eukaryota</taxon>
        <taxon>Viridiplantae</taxon>
        <taxon>Streptophyta</taxon>
        <taxon>Embryophyta</taxon>
        <taxon>Marchantiophyta</taxon>
        <taxon>Marchantiopsida</taxon>
        <taxon>Marchantiidae</taxon>
        <taxon>Marchantiales</taxon>
        <taxon>Marchantiaceae</taxon>
        <taxon>Marchantia</taxon>
    </lineage>
</organism>
<feature type="compositionally biased region" description="Basic and acidic residues" evidence="1">
    <location>
        <begin position="192"/>
        <end position="201"/>
    </location>
</feature>
<comment type="caution">
    <text evidence="2">The sequence shown here is derived from an EMBL/GenBank/DDBJ whole genome shotgun (WGS) entry which is preliminary data.</text>
</comment>
<name>A0A176VZE0_MARPO</name>
<reference evidence="2" key="1">
    <citation type="submission" date="2016-03" db="EMBL/GenBank/DDBJ databases">
        <title>Mechanisms controlling the formation of the plant cell surface in tip-growing cells are functionally conserved among land plants.</title>
        <authorList>
            <person name="Honkanen S."/>
            <person name="Jones V.A."/>
            <person name="Morieri G."/>
            <person name="Champion C."/>
            <person name="Hetherington A.J."/>
            <person name="Kelly S."/>
            <person name="Saint-Marcoux D."/>
            <person name="Proust H."/>
            <person name="Prescott H."/>
            <person name="Dolan L."/>
        </authorList>
    </citation>
    <scope>NUCLEOTIDE SEQUENCE [LARGE SCALE GENOMIC DNA]</scope>
    <source>
        <tissue evidence="2">Whole gametophyte</tissue>
    </source>
</reference>
<sequence>MRQHAFEENGVLIIHLSPFLIHFYRSMGWEFPLLSRSNPGRYVKDVEVDTDEDEMPACTPPVQLRKEEEPLTARVSRKRNWEGEAEQSQQRDAAAPNRKRTMQELCSRPKQKARNLVLPANSAETGRAAERRNLPSSGEDATARTSERSERRSGLAGSRVSHRIRHFGREWSGGRGSRSYATQLPGIAGKLCSDRDPQFGG</sequence>
<proteinExistence type="predicted"/>
<dbReference type="EMBL" id="LVLJ01002346">
    <property type="protein sequence ID" value="OAE25286.1"/>
    <property type="molecule type" value="Genomic_DNA"/>
</dbReference>
<keyword evidence="3" id="KW-1185">Reference proteome</keyword>
<evidence type="ECO:0000256" key="1">
    <source>
        <dbReference type="SAM" id="MobiDB-lite"/>
    </source>
</evidence>
<dbReference type="Proteomes" id="UP000077202">
    <property type="component" value="Unassembled WGS sequence"/>
</dbReference>
<evidence type="ECO:0000313" key="2">
    <source>
        <dbReference type="EMBL" id="OAE25286.1"/>
    </source>
</evidence>
<dbReference type="AlphaFoldDB" id="A0A176VZE0"/>
<feature type="region of interest" description="Disordered" evidence="1">
    <location>
        <begin position="65"/>
        <end position="201"/>
    </location>
</feature>
<accession>A0A176VZE0</accession>
<gene>
    <name evidence="2" type="ORF">AXG93_3116s1000</name>
</gene>